<proteinExistence type="predicted"/>
<keyword evidence="3" id="KW-0804">Transcription</keyword>
<feature type="transmembrane region" description="Helical" evidence="4">
    <location>
        <begin position="64"/>
        <end position="87"/>
    </location>
</feature>
<evidence type="ECO:0000256" key="4">
    <source>
        <dbReference type="SAM" id="Phobius"/>
    </source>
</evidence>
<feature type="transmembrane region" description="Helical" evidence="4">
    <location>
        <begin position="34"/>
        <end position="52"/>
    </location>
</feature>
<evidence type="ECO:0000259" key="5">
    <source>
        <dbReference type="PROSITE" id="PS01124"/>
    </source>
</evidence>
<dbReference type="GO" id="GO:0043565">
    <property type="term" value="F:sequence-specific DNA binding"/>
    <property type="evidence" value="ECO:0007669"/>
    <property type="project" value="InterPro"/>
</dbReference>
<evidence type="ECO:0000256" key="1">
    <source>
        <dbReference type="ARBA" id="ARBA00023015"/>
    </source>
</evidence>
<dbReference type="PROSITE" id="PS00041">
    <property type="entry name" value="HTH_ARAC_FAMILY_1"/>
    <property type="match status" value="1"/>
</dbReference>
<name>A0A926F247_9BACT</name>
<reference evidence="6" key="1">
    <citation type="submission" date="2020-08" db="EMBL/GenBank/DDBJ databases">
        <title>Genome public.</title>
        <authorList>
            <person name="Liu C."/>
            <person name="Sun Q."/>
        </authorList>
    </citation>
    <scope>NUCLEOTIDE SEQUENCE</scope>
    <source>
        <strain evidence="6">N12</strain>
    </source>
</reference>
<dbReference type="Proteomes" id="UP000651085">
    <property type="component" value="Unassembled WGS sequence"/>
</dbReference>
<keyword evidence="7" id="KW-1185">Reference proteome</keyword>
<dbReference type="RefSeq" id="WP_262433876.1">
    <property type="nucleotide sequence ID" value="NZ_JACRTF010000001.1"/>
</dbReference>
<dbReference type="InterPro" id="IPR018062">
    <property type="entry name" value="HTH_AraC-typ_CS"/>
</dbReference>
<dbReference type="InterPro" id="IPR009057">
    <property type="entry name" value="Homeodomain-like_sf"/>
</dbReference>
<feature type="transmembrane region" description="Helical" evidence="4">
    <location>
        <begin position="99"/>
        <end position="117"/>
    </location>
</feature>
<evidence type="ECO:0000256" key="2">
    <source>
        <dbReference type="ARBA" id="ARBA00023125"/>
    </source>
</evidence>
<keyword evidence="4" id="KW-0472">Membrane</keyword>
<feature type="transmembrane region" description="Helical" evidence="4">
    <location>
        <begin position="137"/>
        <end position="161"/>
    </location>
</feature>
<organism evidence="6 7">
    <name type="scientific">Jilunia laotingensis</name>
    <dbReference type="NCBI Taxonomy" id="2763675"/>
    <lineage>
        <taxon>Bacteria</taxon>
        <taxon>Pseudomonadati</taxon>
        <taxon>Bacteroidota</taxon>
        <taxon>Bacteroidia</taxon>
        <taxon>Bacteroidales</taxon>
        <taxon>Bacteroidaceae</taxon>
        <taxon>Jilunia</taxon>
    </lineage>
</organism>
<evidence type="ECO:0000256" key="3">
    <source>
        <dbReference type="ARBA" id="ARBA00023163"/>
    </source>
</evidence>
<keyword evidence="2" id="KW-0238">DNA-binding</keyword>
<dbReference type="GO" id="GO:0003700">
    <property type="term" value="F:DNA-binding transcription factor activity"/>
    <property type="evidence" value="ECO:0007669"/>
    <property type="project" value="InterPro"/>
</dbReference>
<dbReference type="SUPFAM" id="SSF46689">
    <property type="entry name" value="Homeodomain-like"/>
    <property type="match status" value="1"/>
</dbReference>
<accession>A0A926F247</accession>
<dbReference type="Pfam" id="PF12833">
    <property type="entry name" value="HTH_18"/>
    <property type="match status" value="1"/>
</dbReference>
<feature type="transmembrane region" description="Helical" evidence="4">
    <location>
        <begin position="212"/>
        <end position="233"/>
    </location>
</feature>
<dbReference type="PANTHER" id="PTHR43280:SF29">
    <property type="entry name" value="ARAC-FAMILY TRANSCRIPTIONAL REGULATOR"/>
    <property type="match status" value="1"/>
</dbReference>
<keyword evidence="1" id="KW-0805">Transcription regulation</keyword>
<sequence length="392" mass="46187">MSFKELFLMVCFVQSILLAVALFSLSENKLANRLLGLVSLVWGTMCYYRYTVFQDVDYIIAHHFLLKFGNVVFLLFFVFPFLYVKYMSRKVPRFEKTDYLHFLPALFALLALIPFIILPAEGKIKLMTSPPTLYFRVVHFLIDNIAIIQGIIYLRLSLVYIKKYHQQVKEAFSNIDHLTLYWLRNLFLLIFVIWLFGSIGDKLYAFNLIRDYYFDIHFFLVGGSIYVISYYLFVKRELFVTTRFAQTKPLLPSIDHVEPIEIEDESEEEKKNILLEDSYCDEVIRKLVHAMETDKMYLNQNLSLNDVSQAIGIPRYHISLVLNNKLNNTFFDYINKYRVEEVKKIIRMPGSEKLTLLGISFEAGFNSKATFNRSFKKYVNLTPQQFRSQNSQ</sequence>
<gene>
    <name evidence="6" type="ORF">H8744_05450</name>
</gene>
<comment type="caution">
    <text evidence="6">The sequence shown here is derived from an EMBL/GenBank/DDBJ whole genome shotgun (WGS) entry which is preliminary data.</text>
</comment>
<dbReference type="EMBL" id="JACRTF010000001">
    <property type="protein sequence ID" value="MBC8592703.1"/>
    <property type="molecule type" value="Genomic_DNA"/>
</dbReference>
<protein>
    <submittedName>
        <fullName evidence="6">Helix-turn-helix transcriptional regulator</fullName>
    </submittedName>
</protein>
<feature type="domain" description="HTH araC/xylS-type" evidence="5">
    <location>
        <begin position="285"/>
        <end position="389"/>
    </location>
</feature>
<feature type="transmembrane region" description="Helical" evidence="4">
    <location>
        <begin position="182"/>
        <end position="200"/>
    </location>
</feature>
<keyword evidence="4" id="KW-1133">Transmembrane helix</keyword>
<dbReference type="PROSITE" id="PS01124">
    <property type="entry name" value="HTH_ARAC_FAMILY_2"/>
    <property type="match status" value="1"/>
</dbReference>
<dbReference type="Gene3D" id="1.10.10.60">
    <property type="entry name" value="Homeodomain-like"/>
    <property type="match status" value="2"/>
</dbReference>
<keyword evidence="4" id="KW-0812">Transmembrane</keyword>
<dbReference type="InterPro" id="IPR018060">
    <property type="entry name" value="HTH_AraC"/>
</dbReference>
<dbReference type="PANTHER" id="PTHR43280">
    <property type="entry name" value="ARAC-FAMILY TRANSCRIPTIONAL REGULATOR"/>
    <property type="match status" value="1"/>
</dbReference>
<feature type="transmembrane region" description="Helical" evidence="4">
    <location>
        <begin position="6"/>
        <end position="25"/>
    </location>
</feature>
<dbReference type="AlphaFoldDB" id="A0A926F247"/>
<evidence type="ECO:0000313" key="6">
    <source>
        <dbReference type="EMBL" id="MBC8592703.1"/>
    </source>
</evidence>
<evidence type="ECO:0000313" key="7">
    <source>
        <dbReference type="Proteomes" id="UP000651085"/>
    </source>
</evidence>
<dbReference type="SMART" id="SM00342">
    <property type="entry name" value="HTH_ARAC"/>
    <property type="match status" value="1"/>
</dbReference>